<protein>
    <submittedName>
        <fullName evidence="2">Uncharacterized protein</fullName>
    </submittedName>
</protein>
<feature type="region of interest" description="Disordered" evidence="1">
    <location>
        <begin position="85"/>
        <end position="109"/>
    </location>
</feature>
<comment type="caution">
    <text evidence="2">The sequence shown here is derived from an EMBL/GenBank/DDBJ whole genome shotgun (WGS) entry which is preliminary data.</text>
</comment>
<accession>A0A8T0HV03</accession>
<name>A0A8T0HV03_CERPU</name>
<evidence type="ECO:0000313" key="2">
    <source>
        <dbReference type="EMBL" id="KAG0574814.1"/>
    </source>
</evidence>
<dbReference type="EMBL" id="CM026426">
    <property type="protein sequence ID" value="KAG0574814.1"/>
    <property type="molecule type" value="Genomic_DNA"/>
</dbReference>
<reference evidence="2" key="1">
    <citation type="submission" date="2020-06" db="EMBL/GenBank/DDBJ databases">
        <title>WGS assembly of Ceratodon purpureus strain R40.</title>
        <authorList>
            <person name="Carey S.B."/>
            <person name="Jenkins J."/>
            <person name="Shu S."/>
            <person name="Lovell J.T."/>
            <person name="Sreedasyam A."/>
            <person name="Maumus F."/>
            <person name="Tiley G.P."/>
            <person name="Fernandez-Pozo N."/>
            <person name="Barry K."/>
            <person name="Chen C."/>
            <person name="Wang M."/>
            <person name="Lipzen A."/>
            <person name="Daum C."/>
            <person name="Saski C.A."/>
            <person name="Payton A.C."/>
            <person name="Mcbreen J.C."/>
            <person name="Conrad R.E."/>
            <person name="Kollar L.M."/>
            <person name="Olsson S."/>
            <person name="Huttunen S."/>
            <person name="Landis J.B."/>
            <person name="Wickett N.J."/>
            <person name="Johnson M.G."/>
            <person name="Rensing S.A."/>
            <person name="Grimwood J."/>
            <person name="Schmutz J."/>
            <person name="Mcdaniel S.F."/>
        </authorList>
    </citation>
    <scope>NUCLEOTIDE SEQUENCE</scope>
    <source>
        <strain evidence="2">R40</strain>
    </source>
</reference>
<dbReference type="Proteomes" id="UP000822688">
    <property type="component" value="Chromosome V"/>
</dbReference>
<feature type="region of interest" description="Disordered" evidence="1">
    <location>
        <begin position="42"/>
        <end position="66"/>
    </location>
</feature>
<dbReference type="AlphaFoldDB" id="A0A8T0HV03"/>
<sequence>MGRNSSRCRWKESFECARQTLLISLDTRLGLRSSGNQSGGWRGFNLSYGKRAGRSSSSSIPRRTGPRCTIQEGLDGFLHLGARALTSPGRRANQSLQPNPRHVHRPRGR</sequence>
<keyword evidence="3" id="KW-1185">Reference proteome</keyword>
<gene>
    <name evidence="2" type="ORF">KC19_VG293900</name>
</gene>
<proteinExistence type="predicted"/>
<evidence type="ECO:0000256" key="1">
    <source>
        <dbReference type="SAM" id="MobiDB-lite"/>
    </source>
</evidence>
<organism evidence="2 3">
    <name type="scientific">Ceratodon purpureus</name>
    <name type="common">Fire moss</name>
    <name type="synonym">Dicranum purpureum</name>
    <dbReference type="NCBI Taxonomy" id="3225"/>
    <lineage>
        <taxon>Eukaryota</taxon>
        <taxon>Viridiplantae</taxon>
        <taxon>Streptophyta</taxon>
        <taxon>Embryophyta</taxon>
        <taxon>Bryophyta</taxon>
        <taxon>Bryophytina</taxon>
        <taxon>Bryopsida</taxon>
        <taxon>Dicranidae</taxon>
        <taxon>Pseudoditrichales</taxon>
        <taxon>Ditrichaceae</taxon>
        <taxon>Ceratodon</taxon>
    </lineage>
</organism>
<evidence type="ECO:0000313" key="3">
    <source>
        <dbReference type="Proteomes" id="UP000822688"/>
    </source>
</evidence>